<name>A0A5E4LP02_9ARCH</name>
<comment type="caution">
    <text evidence="1">The sequence shown here is derived from an EMBL/GenBank/DDBJ whole genome shotgun (WGS) entry which is preliminary data.</text>
</comment>
<accession>A0A5E4LP02</accession>
<dbReference type="Proteomes" id="UP000789941">
    <property type="component" value="Unassembled WGS sequence"/>
</dbReference>
<dbReference type="EMBL" id="CABMJJ010000002">
    <property type="protein sequence ID" value="VVC02723.1"/>
    <property type="molecule type" value="Genomic_DNA"/>
</dbReference>
<evidence type="ECO:0000313" key="1">
    <source>
        <dbReference type="EMBL" id="VVC02723.1"/>
    </source>
</evidence>
<sequence>MGTKIGSEKISREDGYLYFVGKDGFVWAAPMKHNKKGRKKKVGNEKISKEGGFMYYLGKDGYVYKAKLKNS</sequence>
<organism evidence="1 2">
    <name type="scientific">Candidatus Bilamarchaeum dharawalense</name>
    <dbReference type="NCBI Taxonomy" id="2885759"/>
    <lineage>
        <taxon>Archaea</taxon>
        <taxon>Candidatus Micrarchaeota</taxon>
        <taxon>Candidatus Micrarchaeia</taxon>
        <taxon>Candidatus Anstonellales</taxon>
        <taxon>Candidatus Bilamarchaeaceae</taxon>
        <taxon>Candidatus Bilamarchaeum</taxon>
    </lineage>
</organism>
<dbReference type="AlphaFoldDB" id="A0A5E4LP02"/>
<gene>
    <name evidence="1" type="ORF">LFW2832_01210</name>
</gene>
<evidence type="ECO:0000313" key="2">
    <source>
        <dbReference type="Proteomes" id="UP000789941"/>
    </source>
</evidence>
<proteinExistence type="predicted"/>
<protein>
    <submittedName>
        <fullName evidence="1">Uncharacterized protein</fullName>
    </submittedName>
</protein>
<reference evidence="1 2" key="1">
    <citation type="submission" date="2019-08" db="EMBL/GenBank/DDBJ databases">
        <authorList>
            <person name="Vazquez-Campos X."/>
        </authorList>
    </citation>
    <scope>NUCLEOTIDE SEQUENCE [LARGE SCALE GENOMIC DNA]</scope>
    <source>
        <strain evidence="1">LFW-283_2</strain>
    </source>
</reference>